<organism evidence="2 3">
    <name type="scientific">Emericella nidulans (strain FGSC A4 / ATCC 38163 / CBS 112.46 / NRRL 194 / M139)</name>
    <name type="common">Aspergillus nidulans</name>
    <dbReference type="NCBI Taxonomy" id="227321"/>
    <lineage>
        <taxon>Eukaryota</taxon>
        <taxon>Fungi</taxon>
        <taxon>Dikarya</taxon>
        <taxon>Ascomycota</taxon>
        <taxon>Pezizomycotina</taxon>
        <taxon>Eurotiomycetes</taxon>
        <taxon>Eurotiomycetidae</taxon>
        <taxon>Eurotiales</taxon>
        <taxon>Aspergillaceae</taxon>
        <taxon>Aspergillus</taxon>
        <taxon>Aspergillus subgen. Nidulantes</taxon>
    </lineage>
</organism>
<gene>
    <name evidence="2" type="ORF">ANIA_08625</name>
</gene>
<dbReference type="GO" id="GO:0043386">
    <property type="term" value="P:mycotoxin biosynthetic process"/>
    <property type="evidence" value="ECO:0007669"/>
    <property type="project" value="InterPro"/>
</dbReference>
<accession>C8VAE4</accession>
<dbReference type="GeneID" id="2868551"/>
<dbReference type="OrthoDB" id="3687641at2759"/>
<dbReference type="Proteomes" id="UP000000560">
    <property type="component" value="Chromosome III"/>
</dbReference>
<name>Q5ASV5_EMENI</name>
<sequence>MHADRPIRVSVEEAAGSGIALDHVQISEAHGGGYPANVEGLHHLHCLGDGAFRNDDFIVRKHVSHCLDILRQQLMCTIDVGVLGQVWIHPDHPSPFVDFNTEHVCRNFEDIREWAQRNQLPLPAHGHGADGAQADFLVPPRKDKVLSEIP</sequence>
<comment type="similarity">
    <text evidence="1">Belongs to the ustYa family.</text>
</comment>
<dbReference type="HOGENOM" id="CLU_042941_6_4_1"/>
<evidence type="ECO:0000313" key="2">
    <source>
        <dbReference type="EMBL" id="CBF78305.1"/>
    </source>
</evidence>
<keyword evidence="3" id="KW-1185">Reference proteome</keyword>
<evidence type="ECO:0000313" key="3">
    <source>
        <dbReference type="Proteomes" id="UP000000560"/>
    </source>
</evidence>
<dbReference type="AlphaFoldDB" id="Q5ASV5"/>
<dbReference type="OMA" id="PFSNDAN"/>
<dbReference type="EMBL" id="BN001303">
    <property type="protein sequence ID" value="CBF78305.1"/>
    <property type="molecule type" value="Genomic_DNA"/>
</dbReference>
<accession>Q5ASV5</accession>
<reference evidence="3" key="1">
    <citation type="journal article" date="2005" name="Nature">
        <title>Sequencing of Aspergillus nidulans and comparative analysis with A. fumigatus and A. oryzae.</title>
        <authorList>
            <person name="Galagan J.E."/>
            <person name="Calvo S.E."/>
            <person name="Cuomo C."/>
            <person name="Ma L.J."/>
            <person name="Wortman J.R."/>
            <person name="Batzoglou S."/>
            <person name="Lee S.I."/>
            <person name="Basturkmen M."/>
            <person name="Spevak C.C."/>
            <person name="Clutterbuck J."/>
            <person name="Kapitonov V."/>
            <person name="Jurka J."/>
            <person name="Scazzocchio C."/>
            <person name="Farman M."/>
            <person name="Butler J."/>
            <person name="Purcell S."/>
            <person name="Harris S."/>
            <person name="Braus G.H."/>
            <person name="Draht O."/>
            <person name="Busch S."/>
            <person name="D'Enfert C."/>
            <person name="Bouchier C."/>
            <person name="Goldman G.H."/>
            <person name="Bell-Pedersen D."/>
            <person name="Griffiths-Jones S."/>
            <person name="Doonan J.H."/>
            <person name="Yu J."/>
            <person name="Vienken K."/>
            <person name="Pain A."/>
            <person name="Freitag M."/>
            <person name="Selker E.U."/>
            <person name="Archer D.B."/>
            <person name="Penalva M.A."/>
            <person name="Oakley B.R."/>
            <person name="Momany M."/>
            <person name="Tanaka T."/>
            <person name="Kumagai T."/>
            <person name="Asai K."/>
            <person name="Machida M."/>
            <person name="Nierman W.C."/>
            <person name="Denning D.W."/>
            <person name="Caddick M."/>
            <person name="Hynes M."/>
            <person name="Paoletti M."/>
            <person name="Fischer R."/>
            <person name="Miller B."/>
            <person name="Dyer P."/>
            <person name="Sachs M.S."/>
            <person name="Osmani S.A."/>
            <person name="Birren B.W."/>
        </authorList>
    </citation>
    <scope>NUCLEOTIDE SEQUENCE [LARGE SCALE GENOMIC DNA]</scope>
    <source>
        <strain evidence="3">FGSC A4 / ATCC 38163 / CBS 112.46 / NRRL 194 / M139</strain>
    </source>
</reference>
<dbReference type="PANTHER" id="PTHR33365">
    <property type="entry name" value="YALI0B05434P"/>
    <property type="match status" value="1"/>
</dbReference>
<dbReference type="InterPro" id="IPR021765">
    <property type="entry name" value="UstYa-like"/>
</dbReference>
<reference evidence="3" key="2">
    <citation type="journal article" date="2009" name="Fungal Genet. Biol.">
        <title>The 2008 update of the Aspergillus nidulans genome annotation: a community effort.</title>
        <authorList>
            <person name="Wortman J.R."/>
            <person name="Gilsenan J.M."/>
            <person name="Joardar V."/>
            <person name="Deegan J."/>
            <person name="Clutterbuck J."/>
            <person name="Andersen M.R."/>
            <person name="Archer D."/>
            <person name="Bencina M."/>
            <person name="Braus G."/>
            <person name="Coutinho P."/>
            <person name="von Dohren H."/>
            <person name="Doonan J."/>
            <person name="Driessen A.J."/>
            <person name="Durek P."/>
            <person name="Espeso E."/>
            <person name="Fekete E."/>
            <person name="Flipphi M."/>
            <person name="Estrada C.G."/>
            <person name="Geysens S."/>
            <person name="Goldman G."/>
            <person name="de Groot P.W."/>
            <person name="Hansen K."/>
            <person name="Harris S.D."/>
            <person name="Heinekamp T."/>
            <person name="Helmstaedt K."/>
            <person name="Henrissat B."/>
            <person name="Hofmann G."/>
            <person name="Homan T."/>
            <person name="Horio T."/>
            <person name="Horiuchi H."/>
            <person name="James S."/>
            <person name="Jones M."/>
            <person name="Karaffa L."/>
            <person name="Karanyi Z."/>
            <person name="Kato M."/>
            <person name="Keller N."/>
            <person name="Kelly D.E."/>
            <person name="Kiel J.A."/>
            <person name="Kim J.M."/>
            <person name="van der Klei I.J."/>
            <person name="Klis F.M."/>
            <person name="Kovalchuk A."/>
            <person name="Krasevec N."/>
            <person name="Kubicek C.P."/>
            <person name="Liu B."/>
            <person name="Maccabe A."/>
            <person name="Meyer V."/>
            <person name="Mirabito P."/>
            <person name="Miskei M."/>
            <person name="Mos M."/>
            <person name="Mullins J."/>
            <person name="Nelson D.R."/>
            <person name="Nielsen J."/>
            <person name="Oakley B.R."/>
            <person name="Osmani S.A."/>
            <person name="Pakula T."/>
            <person name="Paszewski A."/>
            <person name="Paulsen I."/>
            <person name="Pilsyk S."/>
            <person name="Pocsi I."/>
            <person name="Punt P.J."/>
            <person name="Ram A.F."/>
            <person name="Ren Q."/>
            <person name="Robellet X."/>
            <person name="Robson G."/>
            <person name="Seiboth B."/>
            <person name="van Solingen P."/>
            <person name="Specht T."/>
            <person name="Sun J."/>
            <person name="Taheri-Talesh N."/>
            <person name="Takeshita N."/>
            <person name="Ussery D."/>
            <person name="vanKuyk P.A."/>
            <person name="Visser H."/>
            <person name="van de Vondervoort P.J."/>
            <person name="de Vries R.P."/>
            <person name="Walton J."/>
            <person name="Xiang X."/>
            <person name="Xiong Y."/>
            <person name="Zeng A.P."/>
            <person name="Brandt B.W."/>
            <person name="Cornell M.J."/>
            <person name="van den Hondel C.A."/>
            <person name="Visser J."/>
            <person name="Oliver S.G."/>
            <person name="Turner G."/>
        </authorList>
    </citation>
    <scope>GENOME REANNOTATION</scope>
    <source>
        <strain evidence="3">FGSC A4 / ATCC 38163 / CBS 112.46 / NRRL 194 / M139</strain>
    </source>
</reference>
<dbReference type="eggNOG" id="ENOG502SI30">
    <property type="taxonomic scope" value="Eukaryota"/>
</dbReference>
<dbReference type="RefSeq" id="XP_681894.1">
    <property type="nucleotide sequence ID" value="XM_676802.1"/>
</dbReference>
<dbReference type="InParanoid" id="Q5ASV5"/>
<dbReference type="STRING" id="227321.Q5ASV5"/>
<dbReference type="Pfam" id="PF11807">
    <property type="entry name" value="UstYa"/>
    <property type="match status" value="1"/>
</dbReference>
<dbReference type="KEGG" id="ani:ANIA_08625"/>
<proteinExistence type="inferred from homology"/>
<evidence type="ECO:0000256" key="1">
    <source>
        <dbReference type="ARBA" id="ARBA00035112"/>
    </source>
</evidence>
<protein>
    <submittedName>
        <fullName evidence="2">Uncharacterized protein</fullName>
    </submittedName>
</protein>
<dbReference type="PANTHER" id="PTHR33365:SF13">
    <property type="entry name" value="TAT PATHWAY SIGNAL SEQUENCE"/>
    <property type="match status" value="1"/>
</dbReference>